<dbReference type="Proteomes" id="UP000195141">
    <property type="component" value="Chromosome"/>
</dbReference>
<protein>
    <submittedName>
        <fullName evidence="1">Uncharacterized protein</fullName>
    </submittedName>
</protein>
<name>A0A242K7X4_9ENTE</name>
<evidence type="ECO:0000313" key="2">
    <source>
        <dbReference type="EMBL" id="WYJ90882.1"/>
    </source>
</evidence>
<dbReference type="RefSeq" id="WP_086348517.1">
    <property type="nucleotide sequence ID" value="NZ_CP147247.1"/>
</dbReference>
<dbReference type="AlphaFoldDB" id="A0A242K7X4"/>
<evidence type="ECO:0000313" key="1">
    <source>
        <dbReference type="EMBL" id="OTP17275.1"/>
    </source>
</evidence>
<reference evidence="1" key="1">
    <citation type="submission" date="2017-05" db="EMBL/GenBank/DDBJ databases">
        <title>The Genome Sequence of Enterococcus sp. 9E7_DIV0242.</title>
        <authorList>
            <consortium name="The Broad Institute Genomics Platform"/>
            <consortium name="The Broad Institute Genomic Center for Infectious Diseases"/>
            <person name="Earl A."/>
            <person name="Manson A."/>
            <person name="Schwartman J."/>
            <person name="Gilmore M."/>
            <person name="Abouelleil A."/>
            <person name="Cao P."/>
            <person name="Chapman S."/>
            <person name="Cusick C."/>
            <person name="Shea T."/>
            <person name="Young S."/>
            <person name="Neafsey D."/>
            <person name="Nusbaum C."/>
            <person name="Birren B."/>
        </authorList>
    </citation>
    <scope>NUCLEOTIDE SEQUENCE [LARGE SCALE GENOMIC DNA]</scope>
    <source>
        <strain evidence="1">9E7_DIV0242</strain>
    </source>
</reference>
<gene>
    <name evidence="1" type="ORF">A5888_001413</name>
    <name evidence="2" type="ORF">A5888_002650</name>
</gene>
<reference evidence="2" key="3">
    <citation type="submission" date="2024-03" db="EMBL/GenBank/DDBJ databases">
        <title>The Genome Sequence of Enterococcus sp. DIV0242b.</title>
        <authorList>
            <consortium name="The Broad Institute Genomics Platform"/>
            <consortium name="The Broad Institute Microbial Omics Core"/>
            <consortium name="The Broad Institute Genomic Center for Infectious Diseases"/>
            <person name="Earl A."/>
            <person name="Manson A."/>
            <person name="Gilmore M."/>
            <person name="Schwartman J."/>
            <person name="Shea T."/>
            <person name="Abouelleil A."/>
            <person name="Cao P."/>
            <person name="Chapman S."/>
            <person name="Cusick C."/>
            <person name="Young S."/>
            <person name="Neafsey D."/>
            <person name="Nusbaum C."/>
            <person name="Birren B."/>
        </authorList>
    </citation>
    <scope>NUCLEOTIDE SEQUENCE</scope>
    <source>
        <strain evidence="2">9E7_DIV0242</strain>
    </source>
</reference>
<keyword evidence="3" id="KW-1185">Reference proteome</keyword>
<reference evidence="2" key="2">
    <citation type="submission" date="2017-05" db="EMBL/GenBank/DDBJ databases">
        <authorList>
            <consortium name="The Broad Institute Genomics Platform"/>
            <consortium name="The Broad Institute Genomic Center for Infectious Diseases"/>
            <person name="Earl A."/>
            <person name="Manson A."/>
            <person name="Schwartman J."/>
            <person name="Gilmore M."/>
            <person name="Abouelleil A."/>
            <person name="Cao P."/>
            <person name="Chapman S."/>
            <person name="Cusick C."/>
            <person name="Shea T."/>
            <person name="Young S."/>
            <person name="Neafsey D."/>
            <person name="Nusbaum C."/>
            <person name="Birren B."/>
        </authorList>
    </citation>
    <scope>NUCLEOTIDE SEQUENCE</scope>
    <source>
        <strain evidence="2">9E7_DIV0242</strain>
    </source>
</reference>
<dbReference type="EMBL" id="CP147247">
    <property type="protein sequence ID" value="WYJ90882.1"/>
    <property type="molecule type" value="Genomic_DNA"/>
</dbReference>
<sequence>MNGRWLVYSPDGDIECIGSREECLPVYEEAVEFYTSGDFSEIDESDEGYQVILAKLDTASGWFENPEGTFSFEEHSGTDFDDEK</sequence>
<dbReference type="EMBL" id="NGMM01000002">
    <property type="protein sequence ID" value="OTP17275.1"/>
    <property type="molecule type" value="Genomic_DNA"/>
</dbReference>
<evidence type="ECO:0000313" key="3">
    <source>
        <dbReference type="Proteomes" id="UP000195141"/>
    </source>
</evidence>
<proteinExistence type="predicted"/>
<accession>A0A242K7X4</accession>
<dbReference type="OrthoDB" id="2941280at2"/>
<organism evidence="1">
    <name type="scientific">Candidatus Enterococcus clewellii</name>
    <dbReference type="NCBI Taxonomy" id="1834193"/>
    <lineage>
        <taxon>Bacteria</taxon>
        <taxon>Bacillati</taxon>
        <taxon>Bacillota</taxon>
        <taxon>Bacilli</taxon>
        <taxon>Lactobacillales</taxon>
        <taxon>Enterococcaceae</taxon>
        <taxon>Enterococcus</taxon>
    </lineage>
</organism>